<evidence type="ECO:0000313" key="1">
    <source>
        <dbReference type="EMBL" id="ACN17857.1"/>
    </source>
</evidence>
<dbReference type="EMBL" id="CP001087">
    <property type="protein sequence ID" value="ACN17857.1"/>
    <property type="molecule type" value="Genomic_DNA"/>
</dbReference>
<dbReference type="OrthoDB" id="5411902at2"/>
<dbReference type="RefSeq" id="WP_015906565.1">
    <property type="nucleotide sequence ID" value="NC_012108.1"/>
</dbReference>
<evidence type="ECO:0008006" key="3">
    <source>
        <dbReference type="Google" id="ProtNLM"/>
    </source>
</evidence>
<dbReference type="Proteomes" id="UP000000442">
    <property type="component" value="Chromosome"/>
</dbReference>
<gene>
    <name evidence="1" type="ordered locus">HRM2_48090</name>
</gene>
<dbReference type="AlphaFoldDB" id="C0QIB3"/>
<dbReference type="HOGENOM" id="CLU_663466_0_0_7"/>
<evidence type="ECO:0000313" key="2">
    <source>
        <dbReference type="Proteomes" id="UP000000442"/>
    </source>
</evidence>
<organism evidence="1 2">
    <name type="scientific">Desulforapulum autotrophicum (strain ATCC 43914 / DSM 3382 / VKM B-1955 / HRM2)</name>
    <name type="common">Desulfobacterium autotrophicum</name>
    <dbReference type="NCBI Taxonomy" id="177437"/>
    <lineage>
        <taxon>Bacteria</taxon>
        <taxon>Pseudomonadati</taxon>
        <taxon>Thermodesulfobacteriota</taxon>
        <taxon>Desulfobacteria</taxon>
        <taxon>Desulfobacterales</taxon>
        <taxon>Desulfobacteraceae</taxon>
        <taxon>Desulforapulum</taxon>
    </lineage>
</organism>
<dbReference type="STRING" id="177437.HRM2_48090"/>
<proteinExistence type="predicted"/>
<protein>
    <recommendedName>
        <fullName evidence="3">DUF2066 domain-containing protein</fullName>
    </recommendedName>
</protein>
<reference evidence="1 2" key="1">
    <citation type="journal article" date="2009" name="Environ. Microbiol.">
        <title>Genome sequence of Desulfobacterium autotrophicum HRM2, a marine sulfate reducer oxidizing organic carbon completely to carbon dioxide.</title>
        <authorList>
            <person name="Strittmatter A.W."/>
            <person name="Liesegang H."/>
            <person name="Rabus R."/>
            <person name="Decker I."/>
            <person name="Amann J."/>
            <person name="Andres S."/>
            <person name="Henne A."/>
            <person name="Fricke W.F."/>
            <person name="Martinez-Arias R."/>
            <person name="Bartels D."/>
            <person name="Goesmann A."/>
            <person name="Krause L."/>
            <person name="Puehler A."/>
            <person name="Klenk H.P."/>
            <person name="Richter M."/>
            <person name="Schuler M."/>
            <person name="Gloeckner F.O."/>
            <person name="Meyerdierks A."/>
            <person name="Gottschalk G."/>
            <person name="Amann R."/>
        </authorList>
    </citation>
    <scope>NUCLEOTIDE SEQUENCE [LARGE SCALE GENOMIC DNA]</scope>
    <source>
        <strain evidence="2">ATCC 43914 / DSM 3382 / HRM2</strain>
    </source>
</reference>
<accession>C0QIB3</accession>
<dbReference type="eggNOG" id="ENOG502ZAWI">
    <property type="taxonomic scope" value="Bacteria"/>
</dbReference>
<sequence>MMRRMVTGLAGLMVLFVLLGMVTTDGVAAPEKKKLISLGKQTIVNDKLPQAKKAAISDALYRSVERVVLDTLSQADITGNLDLIYGQVLSDAERYVETYRVLAEVEREGQYLVAVESAVNTPALEEVFTRTGIVNTEKMNPSVLLLISEQSYNEVLSRYWWGKNPLPYTSFAEGSLIDILEKKGFTLVGKGPDRPNLEALGIAFDFVHDSVGALKLAGALKADILVMGRARADEPSNRMGDERSYPATVDLEVFVVETGEPMGTIDQSAVAKSSVESEGPNQALAQAGDLAAEALSARVSDFWSARPQTVHAIETRVEGTDYLSSFILLRKVLNDMPGIQDVKTKELGSDRAMVEIMFKGNAETLANNLMLKTFDLFTIEISEVTPSSMVLRFVTQKDVAPVPESEIKKAYISE</sequence>
<name>C0QIB3_DESAH</name>
<keyword evidence="2" id="KW-1185">Reference proteome</keyword>
<dbReference type="KEGG" id="dat:HRM2_48090"/>